<feature type="compositionally biased region" description="Pro residues" evidence="11">
    <location>
        <begin position="482"/>
        <end position="493"/>
    </location>
</feature>
<dbReference type="EMBL" id="JBGUBD010000005">
    <property type="protein sequence ID" value="MFA9478383.1"/>
    <property type="molecule type" value="Genomic_DNA"/>
</dbReference>
<sequence>MTASPENNTPSRSKRTLLLVGLIAIFAVGTFLAAALTTNIFHRKMEERNPYVIFIEVDEDTTDPAAWAINFPRQYESYMRTTDSERTRYGGSDAIPKQKLDSDPWLRMMWSGYAFAIDYREARGHAYMLSDQDHTRRVLERPQPGACLHCHSSVMPAYRHLGDGDVMEGFRQLSAMPWDEARNITDEHGEMLINHPASCVDCHDPDTMRLRVTRPAFKVGIAKYMEHERGIEDYDVNRDATRQEMRTFACAQCHVEYYFDPDDHNIVTYPWAKGLRVEQQEAYYDEIGFNDWTHQLTGGGMLKAQHPEFELYMQGSHARAGVSCSDCHMPYKREGAMKVSDHHVRSPLLNIAASCQTCHNVDEAELLDRVHTIQDRTRALQDRAGEALVALIETIVAAQTAGASQEDLADALALQRKSQWRIDWVYSENSMGFHAPQESARILAEALDYARQGEVAARRAAPNLVREPVTPPEIESATPDEYAPPGPYSHPRE</sequence>
<evidence type="ECO:0000256" key="4">
    <source>
        <dbReference type="ARBA" id="ARBA00022617"/>
    </source>
</evidence>
<gene>
    <name evidence="12" type="ORF">ACERK3_08745</name>
</gene>
<keyword evidence="9" id="KW-0408">Iron</keyword>
<dbReference type="InterPro" id="IPR036280">
    <property type="entry name" value="Multihaem_cyt_sf"/>
</dbReference>
<dbReference type="Gene3D" id="1.20.140.10">
    <property type="entry name" value="Butyryl-CoA Dehydrogenase, subunit A, domain 3"/>
    <property type="match status" value="1"/>
</dbReference>
<evidence type="ECO:0000256" key="10">
    <source>
        <dbReference type="ARBA" id="ARBA00049131"/>
    </source>
</evidence>
<dbReference type="InterPro" id="IPR003321">
    <property type="entry name" value="Cyt_c552"/>
</dbReference>
<keyword evidence="5" id="KW-0479">Metal-binding</keyword>
<dbReference type="PIRSF" id="PIRSF000243">
    <property type="entry name" value="Cyt_c552"/>
    <property type="match status" value="1"/>
</dbReference>
<evidence type="ECO:0000256" key="8">
    <source>
        <dbReference type="ARBA" id="ARBA00023002"/>
    </source>
</evidence>
<evidence type="ECO:0000256" key="7">
    <source>
        <dbReference type="ARBA" id="ARBA00022837"/>
    </source>
</evidence>
<protein>
    <recommendedName>
        <fullName evidence="3">nitrite reductase (cytochrome; ammonia-forming)</fullName>
        <ecNumber evidence="3">1.7.2.2</ecNumber>
    </recommendedName>
</protein>
<evidence type="ECO:0000313" key="12">
    <source>
        <dbReference type="EMBL" id="MFA9478383.1"/>
    </source>
</evidence>
<comment type="subcellular location">
    <subcellularLocation>
        <location evidence="1">Cell envelope</location>
    </subcellularLocation>
</comment>
<reference evidence="12 13" key="1">
    <citation type="submission" date="2024-08" db="EMBL/GenBank/DDBJ databases">
        <title>Whole-genome sequencing of halo(alkali)philic microorganisms from hypersaline lakes.</title>
        <authorList>
            <person name="Sorokin D.Y."/>
            <person name="Merkel A.Y."/>
            <person name="Messina E."/>
            <person name="Yakimov M."/>
        </authorList>
    </citation>
    <scope>NUCLEOTIDE SEQUENCE [LARGE SCALE GENOMIC DNA]</scope>
    <source>
        <strain evidence="12 13">AB-hyl4</strain>
    </source>
</reference>
<comment type="caution">
    <text evidence="12">The sequence shown here is derived from an EMBL/GenBank/DDBJ whole genome shotgun (WGS) entry which is preliminary data.</text>
</comment>
<dbReference type="Pfam" id="PF02335">
    <property type="entry name" value="Cytochrom_C552"/>
    <property type="match status" value="1"/>
</dbReference>
<proteinExistence type="inferred from homology"/>
<keyword evidence="8" id="KW-0560">Oxidoreductase</keyword>
<accession>A0ABV4U612</accession>
<dbReference type="Gene3D" id="1.10.1130.10">
    <property type="entry name" value="Flavocytochrome C3, Chain A"/>
    <property type="match status" value="1"/>
</dbReference>
<comment type="similarity">
    <text evidence="2">Belongs to the cytochrome c-552 family.</text>
</comment>
<dbReference type="SUPFAM" id="SSF48695">
    <property type="entry name" value="Multiheme cytochromes"/>
    <property type="match status" value="1"/>
</dbReference>
<evidence type="ECO:0000256" key="11">
    <source>
        <dbReference type="SAM" id="MobiDB-lite"/>
    </source>
</evidence>
<evidence type="ECO:0000256" key="9">
    <source>
        <dbReference type="ARBA" id="ARBA00023004"/>
    </source>
</evidence>
<keyword evidence="13" id="KW-1185">Reference proteome</keyword>
<keyword evidence="7" id="KW-0106">Calcium</keyword>
<dbReference type="Proteomes" id="UP001575105">
    <property type="component" value="Unassembled WGS sequence"/>
</dbReference>
<dbReference type="RefSeq" id="WP_425345311.1">
    <property type="nucleotide sequence ID" value="NZ_JBGUBD010000005.1"/>
</dbReference>
<evidence type="ECO:0000256" key="5">
    <source>
        <dbReference type="ARBA" id="ARBA00022723"/>
    </source>
</evidence>
<name>A0ABV4U612_9BACT</name>
<evidence type="ECO:0000256" key="6">
    <source>
        <dbReference type="ARBA" id="ARBA00022729"/>
    </source>
</evidence>
<evidence type="ECO:0000256" key="2">
    <source>
        <dbReference type="ARBA" id="ARBA00009288"/>
    </source>
</evidence>
<comment type="catalytic activity">
    <reaction evidence="10">
        <text>6 Fe(III)-[cytochrome c] + NH4(+) + 2 H2O = 6 Fe(II)-[cytochrome c] + nitrite + 8 H(+)</text>
        <dbReference type="Rhea" id="RHEA:13089"/>
        <dbReference type="Rhea" id="RHEA-COMP:10350"/>
        <dbReference type="Rhea" id="RHEA-COMP:14399"/>
        <dbReference type="ChEBI" id="CHEBI:15377"/>
        <dbReference type="ChEBI" id="CHEBI:15378"/>
        <dbReference type="ChEBI" id="CHEBI:16301"/>
        <dbReference type="ChEBI" id="CHEBI:28938"/>
        <dbReference type="ChEBI" id="CHEBI:29033"/>
        <dbReference type="ChEBI" id="CHEBI:29034"/>
        <dbReference type="EC" id="1.7.2.2"/>
    </reaction>
</comment>
<dbReference type="PANTHER" id="PTHR30633">
    <property type="entry name" value="CYTOCHROME C-552 RESPIRATORY NITRITE REDUCTASE"/>
    <property type="match status" value="1"/>
</dbReference>
<keyword evidence="4" id="KW-0349">Heme</keyword>
<keyword evidence="6" id="KW-0732">Signal</keyword>
<evidence type="ECO:0000256" key="3">
    <source>
        <dbReference type="ARBA" id="ARBA00011887"/>
    </source>
</evidence>
<organism evidence="12 13">
    <name type="scientific">Natronomicrosphaera hydrolytica</name>
    <dbReference type="NCBI Taxonomy" id="3242702"/>
    <lineage>
        <taxon>Bacteria</taxon>
        <taxon>Pseudomonadati</taxon>
        <taxon>Planctomycetota</taxon>
        <taxon>Phycisphaerae</taxon>
        <taxon>Phycisphaerales</taxon>
        <taxon>Phycisphaeraceae</taxon>
        <taxon>Natronomicrosphaera</taxon>
    </lineage>
</organism>
<evidence type="ECO:0000313" key="13">
    <source>
        <dbReference type="Proteomes" id="UP001575105"/>
    </source>
</evidence>
<dbReference type="EC" id="1.7.2.2" evidence="3"/>
<dbReference type="PANTHER" id="PTHR30633:SF0">
    <property type="entry name" value="CYTOCHROME C-552"/>
    <property type="match status" value="1"/>
</dbReference>
<evidence type="ECO:0000256" key="1">
    <source>
        <dbReference type="ARBA" id="ARBA00004196"/>
    </source>
</evidence>
<dbReference type="CDD" id="cd00548">
    <property type="entry name" value="NrfA-like"/>
    <property type="match status" value="1"/>
</dbReference>
<feature type="region of interest" description="Disordered" evidence="11">
    <location>
        <begin position="458"/>
        <end position="493"/>
    </location>
</feature>